<evidence type="ECO:0000259" key="15">
    <source>
        <dbReference type="Pfam" id="PF00060"/>
    </source>
</evidence>
<evidence type="ECO:0000256" key="4">
    <source>
        <dbReference type="ARBA" id="ARBA00022475"/>
    </source>
</evidence>
<dbReference type="GO" id="GO:0005886">
    <property type="term" value="C:plasma membrane"/>
    <property type="evidence" value="ECO:0007669"/>
    <property type="project" value="UniProtKB-SubCell"/>
</dbReference>
<evidence type="ECO:0000256" key="10">
    <source>
        <dbReference type="ARBA" id="ARBA00023180"/>
    </source>
</evidence>
<dbReference type="Pfam" id="PF00060">
    <property type="entry name" value="Lig_chan"/>
    <property type="match status" value="2"/>
</dbReference>
<evidence type="ECO:0000256" key="9">
    <source>
        <dbReference type="ARBA" id="ARBA00023170"/>
    </source>
</evidence>
<dbReference type="InterPro" id="IPR001320">
    <property type="entry name" value="Iontro_rcpt_C"/>
</dbReference>
<dbReference type="EMBL" id="JARGDH010000004">
    <property type="protein sequence ID" value="KAL0269925.1"/>
    <property type="molecule type" value="Genomic_DNA"/>
</dbReference>
<feature type="transmembrane region" description="Helical" evidence="13">
    <location>
        <begin position="394"/>
        <end position="417"/>
    </location>
</feature>
<feature type="transmembrane region" description="Helical" evidence="13">
    <location>
        <begin position="582"/>
        <end position="602"/>
    </location>
</feature>
<keyword evidence="14" id="KW-0732">Signal</keyword>
<keyword evidence="11" id="KW-1071">Ligand-gated ion channel</keyword>
<evidence type="ECO:0000256" key="1">
    <source>
        <dbReference type="ARBA" id="ARBA00004651"/>
    </source>
</evidence>
<feature type="transmembrane region" description="Helical" evidence="13">
    <location>
        <begin position="329"/>
        <end position="354"/>
    </location>
</feature>
<dbReference type="Gene3D" id="3.40.190.10">
    <property type="entry name" value="Periplasmic binding protein-like II"/>
    <property type="match status" value="2"/>
</dbReference>
<evidence type="ECO:0000256" key="14">
    <source>
        <dbReference type="SAM" id="SignalP"/>
    </source>
</evidence>
<dbReference type="PANTHER" id="PTHR42643">
    <property type="entry name" value="IONOTROPIC RECEPTOR 20A-RELATED"/>
    <property type="match status" value="1"/>
</dbReference>
<dbReference type="GO" id="GO:0050906">
    <property type="term" value="P:detection of stimulus involved in sensory perception"/>
    <property type="evidence" value="ECO:0007669"/>
    <property type="project" value="UniProtKB-ARBA"/>
</dbReference>
<evidence type="ECO:0000259" key="16">
    <source>
        <dbReference type="Pfam" id="PF10613"/>
    </source>
</evidence>
<feature type="domain" description="Ionotropic glutamate receptor C-terminal" evidence="15">
    <location>
        <begin position="328"/>
        <end position="433"/>
    </location>
</feature>
<keyword evidence="9" id="KW-0675">Receptor</keyword>
<feature type="transmembrane region" description="Helical" evidence="13">
    <location>
        <begin position="905"/>
        <end position="928"/>
    </location>
</feature>
<comment type="similarity">
    <text evidence="2">Belongs to the glutamate-gated ion channel (TC 1.A.10.1) family.</text>
</comment>
<dbReference type="InterPro" id="IPR052192">
    <property type="entry name" value="Insect_Ionotropic_Sensory_Rcpt"/>
</dbReference>
<evidence type="ECO:0000259" key="17">
    <source>
        <dbReference type="Pfam" id="PF24576"/>
    </source>
</evidence>
<sequence length="1142" mass="131986">MNFVAPLLLLSLTVTSSSITSSVVIEVMANVTLLLSEEHSTRCIQIFRSDDMSDSEREHVYNLWRVLAVPQSHTTTGIYSFNRYVTRKLGKPWKVSCYKPLKVLLQNTGSKLGYAQLTHQLRVKDSIWLIFLDDDIEGFFSEANLLFDCQVIVANVRTEDMVILYEVYRVRKDYPLRYDYYGKWTRDGGLDVAKDTLYDRRSNLEGLVLKAGSVINWPTTWLQGSKWVGFLPKIWSEIEELTNSSTEYYESVDGMTGLKNANGTWNGLVGMTVRGEIDVIVSEITIEKSRSHVLDLFHPLIYSSYRLYFRQEGYNLQWDTVFRPFGKSIWFAVVLWLFLGSAVISVCYYISFIYGIEKDQDKISTPTRSFFFILQTLSQQGYHAVPSSASCRMLFFLSYLLSAILIPSYSASLISYLTQQVPYRPFNDLEMLYADGRYRLLIKENTAEYGYFKHAKNDLLKSLFKYNVQTVPKEFEIQNSSHAFKIICTYPYYAFFGIDIIMSIRLSTVLKPDCPILTTTTPISYIYLTMGAVKNSPYSGLINYHIIKMISFGIAKRIENLEFPRINKEPQTSLREVALGEVFQMFVLIGVSVVVSIGILLVEKRVYKMKQSKEVKNKRSNKVSHWWGNAISKPVSLVIMNTTMETFFENVSLPYNLITMGVEILSPDFLEIHEVFRVDSDFPMRIHRVGNWTPKDGIYVNPRTMFSRRYDFEGKVLRTGSIEKWPFSTFNGYLDKNQMWDGFYCAVWSELGRLLNFKSEHYRDEYIGIKGKDKKWNGLIKRLLKNEVDVIVADISITKPRLKVLDFTYPLISSWYQIYYRQPGYRLRWYAIFEPFNYDVWVAILIWTAAATICFYVSYHLCLVHGLEEKDGQEFGLMESFFFMIRTLSFQDYNSVPGTVVCRTIFLMAYVAAAVLIPAYSASLISFLTQHSPVRPFDSLEGLLQDGTYKLLLERNTSEYSYFARASDKTLRNIHQKLVVPIPMIHYSNFSSYGLEMLCKHDKLALFDVQQVIKMKNTAALSCELLSLTQSLTKVDEGMAFAKGNPYAIYIHHHVHRMTEAGLIRRIRKRVSPNARKNFPPWKPVKVEEVFQIFSFLVIGMGVSVVILIVEKTVAAVQARMHAKSCRNERFVESFVLPDYIM</sequence>
<evidence type="ECO:0000256" key="13">
    <source>
        <dbReference type="SAM" id="Phobius"/>
    </source>
</evidence>
<dbReference type="Pfam" id="PF10613">
    <property type="entry name" value="Lig_chan-Glu_bd"/>
    <property type="match status" value="2"/>
</dbReference>
<evidence type="ECO:0000256" key="3">
    <source>
        <dbReference type="ARBA" id="ARBA00022448"/>
    </source>
</evidence>
<feature type="domain" description="Ionotropic glutamate receptor L-glutamate and glycine-binding" evidence="16">
    <location>
        <begin position="225"/>
        <end position="304"/>
    </location>
</feature>
<keyword evidence="4" id="KW-1003">Cell membrane</keyword>
<evidence type="ECO:0000256" key="2">
    <source>
        <dbReference type="ARBA" id="ARBA00008685"/>
    </source>
</evidence>
<feature type="domain" description="Ionotropic glutamate receptor C-terminal" evidence="15">
    <location>
        <begin position="838"/>
        <end position="1100"/>
    </location>
</feature>
<comment type="subcellular location">
    <subcellularLocation>
        <location evidence="1">Cell membrane</location>
        <topology evidence="1">Multi-pass membrane protein</topology>
    </subcellularLocation>
</comment>
<keyword evidence="3" id="KW-0813">Transport</keyword>
<dbReference type="AlphaFoldDB" id="A0AAW2HJD4"/>
<feature type="signal peptide" evidence="14">
    <location>
        <begin position="1"/>
        <end position="18"/>
    </location>
</feature>
<organism evidence="18">
    <name type="scientific">Menopon gallinae</name>
    <name type="common">poultry shaft louse</name>
    <dbReference type="NCBI Taxonomy" id="328185"/>
    <lineage>
        <taxon>Eukaryota</taxon>
        <taxon>Metazoa</taxon>
        <taxon>Ecdysozoa</taxon>
        <taxon>Arthropoda</taxon>
        <taxon>Hexapoda</taxon>
        <taxon>Insecta</taxon>
        <taxon>Pterygota</taxon>
        <taxon>Neoptera</taxon>
        <taxon>Paraneoptera</taxon>
        <taxon>Psocodea</taxon>
        <taxon>Troctomorpha</taxon>
        <taxon>Phthiraptera</taxon>
        <taxon>Amblycera</taxon>
        <taxon>Menoponidae</taxon>
        <taxon>Menopon</taxon>
    </lineage>
</organism>
<evidence type="ECO:0000256" key="8">
    <source>
        <dbReference type="ARBA" id="ARBA00023136"/>
    </source>
</evidence>
<keyword evidence="10" id="KW-0325">Glycoprotein</keyword>
<dbReference type="Pfam" id="PF24576">
    <property type="entry name" value="IR75A_N"/>
    <property type="match status" value="1"/>
</dbReference>
<evidence type="ECO:0000256" key="11">
    <source>
        <dbReference type="ARBA" id="ARBA00023286"/>
    </source>
</evidence>
<dbReference type="PANTHER" id="PTHR42643:SF30">
    <property type="entry name" value="IONOTROPIC RECEPTOR 40A-RELATED"/>
    <property type="match status" value="1"/>
</dbReference>
<proteinExistence type="inferred from homology"/>
<reference evidence="18" key="1">
    <citation type="journal article" date="2024" name="Gigascience">
        <title>Chromosome-level genome of the poultry shaft louse Menopon gallinae provides insight into the host-switching and adaptive evolution of parasitic lice.</title>
        <authorList>
            <person name="Xu Y."/>
            <person name="Ma L."/>
            <person name="Liu S."/>
            <person name="Liang Y."/>
            <person name="Liu Q."/>
            <person name="He Z."/>
            <person name="Tian L."/>
            <person name="Duan Y."/>
            <person name="Cai W."/>
            <person name="Li H."/>
            <person name="Song F."/>
        </authorList>
    </citation>
    <scope>NUCLEOTIDE SEQUENCE</scope>
    <source>
        <strain evidence="18">Cailab_2023a</strain>
    </source>
</reference>
<evidence type="ECO:0000256" key="12">
    <source>
        <dbReference type="ARBA" id="ARBA00023303"/>
    </source>
</evidence>
<dbReference type="GO" id="GO:0015276">
    <property type="term" value="F:ligand-gated monoatomic ion channel activity"/>
    <property type="evidence" value="ECO:0007669"/>
    <property type="project" value="InterPro"/>
</dbReference>
<dbReference type="Gene3D" id="1.10.287.70">
    <property type="match status" value="2"/>
</dbReference>
<keyword evidence="8 13" id="KW-0472">Membrane</keyword>
<keyword evidence="5 13" id="KW-0812">Transmembrane</keyword>
<dbReference type="SUPFAM" id="SSF53850">
    <property type="entry name" value="Periplasmic binding protein-like II"/>
    <property type="match status" value="2"/>
</dbReference>
<feature type="transmembrane region" description="Helical" evidence="13">
    <location>
        <begin position="1090"/>
        <end position="1110"/>
    </location>
</feature>
<accession>A0AAW2HJD4</accession>
<evidence type="ECO:0000313" key="18">
    <source>
        <dbReference type="EMBL" id="KAL0269925.1"/>
    </source>
</evidence>
<evidence type="ECO:0000256" key="7">
    <source>
        <dbReference type="ARBA" id="ARBA00023065"/>
    </source>
</evidence>
<feature type="domain" description="Ionotropic receptor 75a N-terminal" evidence="17">
    <location>
        <begin position="127"/>
        <end position="213"/>
    </location>
</feature>
<feature type="domain" description="Ionotropic glutamate receptor L-glutamate and glycine-binding" evidence="16">
    <location>
        <begin position="719"/>
        <end position="822"/>
    </location>
</feature>
<name>A0AAW2HJD4_9NEOP</name>
<keyword evidence="7" id="KW-0406">Ion transport</keyword>
<evidence type="ECO:0000256" key="6">
    <source>
        <dbReference type="ARBA" id="ARBA00022989"/>
    </source>
</evidence>
<keyword evidence="12" id="KW-0407">Ion channel</keyword>
<comment type="caution">
    <text evidence="18">The sequence shown here is derived from an EMBL/GenBank/DDBJ whole genome shotgun (WGS) entry which is preliminary data.</text>
</comment>
<dbReference type="InterPro" id="IPR057074">
    <property type="entry name" value="IR75A_N"/>
</dbReference>
<feature type="transmembrane region" description="Helical" evidence="13">
    <location>
        <begin position="840"/>
        <end position="863"/>
    </location>
</feature>
<feature type="chain" id="PRO_5043732982" evidence="14">
    <location>
        <begin position="19"/>
        <end position="1142"/>
    </location>
</feature>
<gene>
    <name evidence="18" type="ORF">PYX00_007506</name>
</gene>
<dbReference type="InterPro" id="IPR019594">
    <property type="entry name" value="Glu/Gly-bd"/>
</dbReference>
<keyword evidence="6 13" id="KW-1133">Transmembrane helix</keyword>
<evidence type="ECO:0000256" key="5">
    <source>
        <dbReference type="ARBA" id="ARBA00022692"/>
    </source>
</evidence>
<protein>
    <submittedName>
        <fullName evidence="18">Uncharacterized protein</fullName>
    </submittedName>
</protein>